<gene>
    <name evidence="2" type="ORF">MRSR164_09785</name>
</gene>
<proteinExistence type="predicted"/>
<keyword evidence="1" id="KW-1133">Transmembrane helix</keyword>
<accession>A0ABU7T9P5</accession>
<keyword evidence="1" id="KW-0812">Transmembrane</keyword>
<dbReference type="EMBL" id="MLBY01000004">
    <property type="protein sequence ID" value="MEE7457058.1"/>
    <property type="molecule type" value="Genomic_DNA"/>
</dbReference>
<dbReference type="Proteomes" id="UP001349262">
    <property type="component" value="Unassembled WGS sequence"/>
</dbReference>
<keyword evidence="1" id="KW-0472">Membrane</keyword>
<keyword evidence="3" id="KW-1185">Reference proteome</keyword>
<feature type="transmembrane region" description="Helical" evidence="1">
    <location>
        <begin position="7"/>
        <end position="25"/>
    </location>
</feature>
<organism evidence="2 3">
    <name type="scientific">Methylobacterium radiotolerans</name>
    <dbReference type="NCBI Taxonomy" id="31998"/>
    <lineage>
        <taxon>Bacteria</taxon>
        <taxon>Pseudomonadati</taxon>
        <taxon>Pseudomonadota</taxon>
        <taxon>Alphaproteobacteria</taxon>
        <taxon>Hyphomicrobiales</taxon>
        <taxon>Methylobacteriaceae</taxon>
        <taxon>Methylobacterium</taxon>
    </lineage>
</organism>
<comment type="caution">
    <text evidence="2">The sequence shown here is derived from an EMBL/GenBank/DDBJ whole genome shotgun (WGS) entry which is preliminary data.</text>
</comment>
<protein>
    <submittedName>
        <fullName evidence="2">Uncharacterized protein</fullName>
    </submittedName>
</protein>
<sequence>MTAPVAIAMIFIGGFVAIPAFGRWAHQVTEALAFLLATVALVFAIMFLCDRWPGYFANPQAPIAVSVDSLGD</sequence>
<evidence type="ECO:0000256" key="1">
    <source>
        <dbReference type="SAM" id="Phobius"/>
    </source>
</evidence>
<evidence type="ECO:0000313" key="3">
    <source>
        <dbReference type="Proteomes" id="UP001349262"/>
    </source>
</evidence>
<name>A0ABU7T9P5_9HYPH</name>
<evidence type="ECO:0000313" key="2">
    <source>
        <dbReference type="EMBL" id="MEE7457058.1"/>
    </source>
</evidence>
<reference evidence="2 3" key="1">
    <citation type="journal article" date="2012" name="Genet. Mol. Biol.">
        <title>Analysis of 16S rRNA and mxaF genes revealing insights into Methylobacterium niche-specific plant association.</title>
        <authorList>
            <person name="Dourado M.N."/>
            <person name="Andreote F.D."/>
            <person name="Dini-Andreote F."/>
            <person name="Conti R."/>
            <person name="Araujo J.M."/>
            <person name="Araujo W.L."/>
        </authorList>
    </citation>
    <scope>NUCLEOTIDE SEQUENCE [LARGE SCALE GENOMIC DNA]</scope>
    <source>
        <strain evidence="2 3">SR1.6/4</strain>
    </source>
</reference>
<feature type="transmembrane region" description="Helical" evidence="1">
    <location>
        <begin position="31"/>
        <end position="49"/>
    </location>
</feature>